<dbReference type="GO" id="GO:0016702">
    <property type="term" value="F:oxidoreductase activity, acting on single donors with incorporation of molecular oxygen, incorporation of two atoms of oxygen"/>
    <property type="evidence" value="ECO:0007669"/>
    <property type="project" value="UniProtKB-ARBA"/>
</dbReference>
<dbReference type="SUPFAM" id="SSF53213">
    <property type="entry name" value="LigB-like"/>
    <property type="match status" value="1"/>
</dbReference>
<evidence type="ECO:0000256" key="1">
    <source>
        <dbReference type="ARBA" id="ARBA00001947"/>
    </source>
</evidence>
<dbReference type="CDD" id="cd07363">
    <property type="entry name" value="45_DOPA_Dioxygenase"/>
    <property type="match status" value="1"/>
</dbReference>
<feature type="domain" description="Extradiol ring-cleavage dioxygenase class III enzyme subunit B" evidence="6">
    <location>
        <begin position="28"/>
        <end position="274"/>
    </location>
</feature>
<protein>
    <submittedName>
        <fullName evidence="7">Dioxygenase</fullName>
    </submittedName>
</protein>
<dbReference type="GO" id="GO:0008198">
    <property type="term" value="F:ferrous iron binding"/>
    <property type="evidence" value="ECO:0007669"/>
    <property type="project" value="InterPro"/>
</dbReference>
<comment type="similarity">
    <text evidence="2">Belongs to the DODA-type extradiol aromatic ring-opening dioxygenase family.</text>
</comment>
<keyword evidence="3" id="KW-0479">Metal-binding</keyword>
<gene>
    <name evidence="7" type="ORF">KDM89_13650</name>
</gene>
<keyword evidence="8" id="KW-1185">Reference proteome</keyword>
<organism evidence="7 8">
    <name type="scientific">Undibacterium luofuense</name>
    <dbReference type="NCBI Taxonomy" id="2828733"/>
    <lineage>
        <taxon>Bacteria</taxon>
        <taxon>Pseudomonadati</taxon>
        <taxon>Pseudomonadota</taxon>
        <taxon>Betaproteobacteria</taxon>
        <taxon>Burkholderiales</taxon>
        <taxon>Oxalobacteraceae</taxon>
        <taxon>Undibacterium</taxon>
    </lineage>
</organism>
<comment type="caution">
    <text evidence="7">The sequence shown here is derived from an EMBL/GenBank/DDBJ whole genome shotgun (WGS) entry which is preliminary data.</text>
</comment>
<dbReference type="InterPro" id="IPR004183">
    <property type="entry name" value="Xdiol_dOase_suB"/>
</dbReference>
<evidence type="ECO:0000256" key="5">
    <source>
        <dbReference type="ARBA" id="ARBA00023002"/>
    </source>
</evidence>
<accession>A0A941DLS5</accession>
<dbReference type="PANTHER" id="PTHR30096">
    <property type="entry name" value="4,5-DOPA DIOXYGENASE EXTRADIOL-LIKE PROTEIN"/>
    <property type="match status" value="1"/>
</dbReference>
<evidence type="ECO:0000256" key="2">
    <source>
        <dbReference type="ARBA" id="ARBA00007581"/>
    </source>
</evidence>
<proteinExistence type="inferred from homology"/>
<dbReference type="Proteomes" id="UP000680067">
    <property type="component" value="Unassembled WGS sequence"/>
</dbReference>
<evidence type="ECO:0000259" key="6">
    <source>
        <dbReference type="Pfam" id="PF02900"/>
    </source>
</evidence>
<evidence type="ECO:0000313" key="7">
    <source>
        <dbReference type="EMBL" id="MBR7783193.1"/>
    </source>
</evidence>
<dbReference type="EMBL" id="JAGSPN010000010">
    <property type="protein sequence ID" value="MBR7783193.1"/>
    <property type="molecule type" value="Genomic_DNA"/>
</dbReference>
<evidence type="ECO:0000256" key="4">
    <source>
        <dbReference type="ARBA" id="ARBA00022833"/>
    </source>
</evidence>
<dbReference type="AlphaFoldDB" id="A0A941DLS5"/>
<name>A0A941DLS5_9BURK</name>
<comment type="cofactor">
    <cofactor evidence="1">
        <name>Zn(2+)</name>
        <dbReference type="ChEBI" id="CHEBI:29105"/>
    </cofactor>
</comment>
<sequence>MNTFAQTTLSTPDDSLESGARQPVFFMSHGGGPWPYMEGAFHALFAPLGTALRAVPHQLPQAPRAVLVISAHWEEPVFTVSTAAKPGMLYDYYGFPPHTYSVRYPAPGSPEIGQRIAGLLSDAGWPVATDDQRGFDHGTFCMMQEIYPDASVPVVQMSLKHGLDPAEHIALGKLLQPLRDEGVLIIGSGQSFHNLRLHGAAARQASEVFDQWLQQAMALPQTAQRHQALTDWAQAPAARLAHPREEHLLPLMVIAGAAGDDAAHLIFSEFLADSRTSAFRFGS</sequence>
<dbReference type="PIRSF" id="PIRSF006157">
    <property type="entry name" value="Doxgns_DODA"/>
    <property type="match status" value="1"/>
</dbReference>
<dbReference type="GO" id="GO:0008270">
    <property type="term" value="F:zinc ion binding"/>
    <property type="evidence" value="ECO:0007669"/>
    <property type="project" value="InterPro"/>
</dbReference>
<dbReference type="RefSeq" id="WP_212688485.1">
    <property type="nucleotide sequence ID" value="NZ_JAGSPN010000010.1"/>
</dbReference>
<reference evidence="7" key="1">
    <citation type="submission" date="2021-04" db="EMBL/GenBank/DDBJ databases">
        <title>novel species isolated from subtropical streams in China.</title>
        <authorList>
            <person name="Lu H."/>
        </authorList>
    </citation>
    <scope>NUCLEOTIDE SEQUENCE</scope>
    <source>
        <strain evidence="7">LFS511W</strain>
    </source>
</reference>
<evidence type="ECO:0000313" key="8">
    <source>
        <dbReference type="Proteomes" id="UP000680067"/>
    </source>
</evidence>
<dbReference type="PANTHER" id="PTHR30096:SF0">
    <property type="entry name" value="4,5-DOPA DIOXYGENASE EXTRADIOL-LIKE PROTEIN"/>
    <property type="match status" value="1"/>
</dbReference>
<dbReference type="Pfam" id="PF02900">
    <property type="entry name" value="LigB"/>
    <property type="match status" value="1"/>
</dbReference>
<evidence type="ECO:0000256" key="3">
    <source>
        <dbReference type="ARBA" id="ARBA00022723"/>
    </source>
</evidence>
<dbReference type="InterPro" id="IPR014436">
    <property type="entry name" value="Extradiol_dOase_DODA"/>
</dbReference>
<keyword evidence="4" id="KW-0862">Zinc</keyword>
<keyword evidence="5" id="KW-0560">Oxidoreductase</keyword>
<dbReference type="Gene3D" id="3.40.830.10">
    <property type="entry name" value="LigB-like"/>
    <property type="match status" value="1"/>
</dbReference>
<keyword evidence="7" id="KW-0223">Dioxygenase</keyword>